<dbReference type="Proteomes" id="UP001194469">
    <property type="component" value="Unassembled WGS sequence"/>
</dbReference>
<proteinExistence type="predicted"/>
<name>A0ABS0J4A5_9BACT</name>
<dbReference type="RefSeq" id="WP_196609029.1">
    <property type="nucleotide sequence ID" value="NZ_VRYY01000202.1"/>
</dbReference>
<keyword evidence="2" id="KW-1185">Reference proteome</keyword>
<dbReference type="EMBL" id="VRYY01000202">
    <property type="protein sequence ID" value="MBG3876987.1"/>
    <property type="molecule type" value="Genomic_DNA"/>
</dbReference>
<comment type="caution">
    <text evidence="1">The sequence shown here is derived from an EMBL/GenBank/DDBJ whole genome shotgun (WGS) entry which is preliminary data.</text>
</comment>
<evidence type="ECO:0000313" key="2">
    <source>
        <dbReference type="Proteomes" id="UP001194469"/>
    </source>
</evidence>
<gene>
    <name evidence="1" type="ORF">FVW20_08170</name>
</gene>
<organism evidence="1 2">
    <name type="scientific">Nitratidesulfovibrio oxamicus</name>
    <dbReference type="NCBI Taxonomy" id="32016"/>
    <lineage>
        <taxon>Bacteria</taxon>
        <taxon>Pseudomonadati</taxon>
        <taxon>Thermodesulfobacteriota</taxon>
        <taxon>Desulfovibrionia</taxon>
        <taxon>Desulfovibrionales</taxon>
        <taxon>Desulfovibrionaceae</taxon>
        <taxon>Nitratidesulfovibrio</taxon>
    </lineage>
</organism>
<accession>A0ABS0J4A5</accession>
<reference evidence="1 2" key="1">
    <citation type="submission" date="2019-08" db="EMBL/GenBank/DDBJ databases">
        <authorList>
            <person name="Luo N."/>
        </authorList>
    </citation>
    <scope>NUCLEOTIDE SEQUENCE [LARGE SCALE GENOMIC DNA]</scope>
    <source>
        <strain evidence="1 2">NCIMB 9442</strain>
    </source>
</reference>
<sequence length="164" mass="19373">MSAEFVNAIHAVSEVLMFENWLRFYFITEEGEKLFIRVPETAEKRIREEYPHLFGLLELLNNKEITYETSRDAVCSFVASDVDGSRMKAGSSEKVFDSSLFQFEMQLFNIWVQSHEEQLDKNFLDLRKWQDLYAEWKRSDKVKEYMNELKDASTRTAPDCDSVQ</sequence>
<evidence type="ECO:0000313" key="1">
    <source>
        <dbReference type="EMBL" id="MBG3876987.1"/>
    </source>
</evidence>
<protein>
    <submittedName>
        <fullName evidence="1">Uncharacterized protein</fullName>
    </submittedName>
</protein>